<evidence type="ECO:0000259" key="1">
    <source>
        <dbReference type="Pfam" id="PF08937"/>
    </source>
</evidence>
<feature type="domain" description="Thoeris protein ThsB TIR-like" evidence="1">
    <location>
        <begin position="8"/>
        <end position="104"/>
    </location>
</feature>
<accession>A0A1Q8EWS3</accession>
<name>A0A1Q8EWS3_9PSED</name>
<dbReference type="InterPro" id="IPR015032">
    <property type="entry name" value="ThsB__TIR-like_domain"/>
</dbReference>
<sequence length="136" mass="15466">MQQTYHLFISHSWSYSDKHDRLVELLGTHSGFNFKNFSVPWQDPIVGARTDKQLEEAIENQIRPCSAVLIMAGMYSTYSKWINKEIAIAQRLGKVIIAIKPFGAERISNVVREAAHVECAWNTNSIVNAIRLYTAV</sequence>
<dbReference type="SUPFAM" id="SSF52206">
    <property type="entry name" value="Hypothetical protein MTH538"/>
    <property type="match status" value="1"/>
</dbReference>
<reference evidence="2 3" key="1">
    <citation type="submission" date="2016-12" db="EMBL/GenBank/DDBJ databases">
        <authorList>
            <person name="Song W.-J."/>
            <person name="Kurnit D.M."/>
        </authorList>
    </citation>
    <scope>NUCLEOTIDE SEQUENCE [LARGE SCALE GENOMIC DNA]</scope>
    <source>
        <strain evidence="2 3">PCL1601</strain>
    </source>
</reference>
<evidence type="ECO:0000313" key="3">
    <source>
        <dbReference type="Proteomes" id="UP000185578"/>
    </source>
</evidence>
<evidence type="ECO:0000313" key="2">
    <source>
        <dbReference type="EMBL" id="OLF56241.1"/>
    </source>
</evidence>
<gene>
    <name evidence="2" type="ORF">BTN82_02370</name>
</gene>
<proteinExistence type="predicted"/>
<dbReference type="OrthoDB" id="9811746at2"/>
<dbReference type="Gene3D" id="3.40.50.9200">
    <property type="entry name" value="Hypothetical protein MTH538"/>
    <property type="match status" value="1"/>
</dbReference>
<dbReference type="EMBL" id="MSCT01000004">
    <property type="protein sequence ID" value="OLF56241.1"/>
    <property type="molecule type" value="Genomic_DNA"/>
</dbReference>
<comment type="caution">
    <text evidence="2">The sequence shown here is derived from an EMBL/GenBank/DDBJ whole genome shotgun (WGS) entry which is preliminary data.</text>
</comment>
<dbReference type="AlphaFoldDB" id="A0A1Q8EWS3"/>
<dbReference type="Pfam" id="PF08937">
    <property type="entry name" value="ThsB_TIR"/>
    <property type="match status" value="1"/>
</dbReference>
<dbReference type="Proteomes" id="UP000185578">
    <property type="component" value="Unassembled WGS sequence"/>
</dbReference>
<protein>
    <submittedName>
        <fullName evidence="2">Molecular chaperone Tir</fullName>
    </submittedName>
</protein>
<organism evidence="2 3">
    <name type="scientific">Pseudomonas chlororaphis</name>
    <dbReference type="NCBI Taxonomy" id="587753"/>
    <lineage>
        <taxon>Bacteria</taxon>
        <taxon>Pseudomonadati</taxon>
        <taxon>Pseudomonadota</taxon>
        <taxon>Gammaproteobacteria</taxon>
        <taxon>Pseudomonadales</taxon>
        <taxon>Pseudomonadaceae</taxon>
        <taxon>Pseudomonas</taxon>
    </lineage>
</organism>
<dbReference type="RefSeq" id="WP_075117586.1">
    <property type="nucleotide sequence ID" value="NZ_MSCT01000004.1"/>
</dbReference>
<dbReference type="InterPro" id="IPR036490">
    <property type="entry name" value="ThsB_TIR-like_sf"/>
</dbReference>